<dbReference type="EMBL" id="JAUSUD010000006">
    <property type="protein sequence ID" value="MDQ0230443.1"/>
    <property type="molecule type" value="Genomic_DNA"/>
</dbReference>
<evidence type="ECO:0000313" key="3">
    <source>
        <dbReference type="Proteomes" id="UP001234495"/>
    </source>
</evidence>
<sequence length="154" mass="16600">MNIFLICMLVLNGVVGIVTYIIFKKKSKLFNDRYGMNIAMVSSSIISFQSSMLIAFISNDETFMTAAITMLICGLVGGIIGSLVKYQALLSGFFHGVVGSVTGNMLGMVILNPALCSLPAAFSASIEQNVYLFSLFGFCLVILTIGLLIFSLRV</sequence>
<feature type="transmembrane region" description="Helical" evidence="1">
    <location>
        <begin position="35"/>
        <end position="57"/>
    </location>
</feature>
<gene>
    <name evidence="2" type="ORF">J2S19_001699</name>
</gene>
<dbReference type="Proteomes" id="UP001234495">
    <property type="component" value="Unassembled WGS sequence"/>
</dbReference>
<comment type="caution">
    <text evidence="2">The sequence shown here is derived from an EMBL/GenBank/DDBJ whole genome shotgun (WGS) entry which is preliminary data.</text>
</comment>
<evidence type="ECO:0000256" key="1">
    <source>
        <dbReference type="SAM" id="Phobius"/>
    </source>
</evidence>
<keyword evidence="1" id="KW-0812">Transmembrane</keyword>
<protein>
    <submittedName>
        <fullName evidence="2">Membrane protein YeaQ/YmgE (Transglycosylase-associated protein family)</fullName>
    </submittedName>
</protein>
<feature type="transmembrane region" description="Helical" evidence="1">
    <location>
        <begin position="88"/>
        <end position="111"/>
    </location>
</feature>
<feature type="transmembrane region" description="Helical" evidence="1">
    <location>
        <begin position="63"/>
        <end position="81"/>
    </location>
</feature>
<reference evidence="2 3" key="1">
    <citation type="submission" date="2023-07" db="EMBL/GenBank/DDBJ databases">
        <title>Genomic Encyclopedia of Type Strains, Phase IV (KMG-IV): sequencing the most valuable type-strain genomes for metagenomic binning, comparative biology and taxonomic classification.</title>
        <authorList>
            <person name="Goeker M."/>
        </authorList>
    </citation>
    <scope>NUCLEOTIDE SEQUENCE [LARGE SCALE GENOMIC DNA]</scope>
    <source>
        <strain evidence="2 3">DSM 29005</strain>
    </source>
</reference>
<keyword evidence="3" id="KW-1185">Reference proteome</keyword>
<name>A0ABT9ZDV6_9BACI</name>
<keyword evidence="1" id="KW-1133">Transmembrane helix</keyword>
<accession>A0ABT9ZDV6</accession>
<keyword evidence="1" id="KW-0472">Membrane</keyword>
<organism evidence="2 3">
    <name type="scientific">Metabacillus malikii</name>
    <dbReference type="NCBI Taxonomy" id="1504265"/>
    <lineage>
        <taxon>Bacteria</taxon>
        <taxon>Bacillati</taxon>
        <taxon>Bacillota</taxon>
        <taxon>Bacilli</taxon>
        <taxon>Bacillales</taxon>
        <taxon>Bacillaceae</taxon>
        <taxon>Metabacillus</taxon>
    </lineage>
</organism>
<evidence type="ECO:0000313" key="2">
    <source>
        <dbReference type="EMBL" id="MDQ0230443.1"/>
    </source>
</evidence>
<feature type="transmembrane region" description="Helical" evidence="1">
    <location>
        <begin position="6"/>
        <end position="23"/>
    </location>
</feature>
<feature type="transmembrane region" description="Helical" evidence="1">
    <location>
        <begin position="131"/>
        <end position="152"/>
    </location>
</feature>
<proteinExistence type="predicted"/>
<dbReference type="RefSeq" id="WP_307339736.1">
    <property type="nucleotide sequence ID" value="NZ_JAUSUD010000006.1"/>
</dbReference>